<dbReference type="InterPro" id="IPR036249">
    <property type="entry name" value="Thioredoxin-like_sf"/>
</dbReference>
<keyword evidence="3 6" id="KW-0560">Oxidoreductase</keyword>
<comment type="catalytic activity">
    <reaction evidence="6">
        <text>a hydroperoxide + [thioredoxin]-dithiol = an alcohol + [thioredoxin]-disulfide + H2O</text>
        <dbReference type="Rhea" id="RHEA:62620"/>
        <dbReference type="Rhea" id="RHEA-COMP:10698"/>
        <dbReference type="Rhea" id="RHEA-COMP:10700"/>
        <dbReference type="ChEBI" id="CHEBI:15377"/>
        <dbReference type="ChEBI" id="CHEBI:29950"/>
        <dbReference type="ChEBI" id="CHEBI:30879"/>
        <dbReference type="ChEBI" id="CHEBI:35924"/>
        <dbReference type="ChEBI" id="CHEBI:50058"/>
        <dbReference type="EC" id="1.11.1.24"/>
    </reaction>
</comment>
<keyword evidence="5 6" id="KW-0676">Redox-active center</keyword>
<keyword evidence="4" id="KW-1015">Disulfide bond</keyword>
<dbReference type="NCBIfam" id="NF001808">
    <property type="entry name" value="PRK00522.1"/>
    <property type="match status" value="1"/>
</dbReference>
<dbReference type="InterPro" id="IPR018219">
    <property type="entry name" value="Tpx_CS"/>
</dbReference>
<dbReference type="Pfam" id="PF08534">
    <property type="entry name" value="Redoxin"/>
    <property type="match status" value="1"/>
</dbReference>
<feature type="active site" description="Cysteine sulfenic acid (-SOH) intermediate" evidence="6">
    <location>
        <position position="61"/>
    </location>
</feature>
<comment type="subunit">
    <text evidence="6">Homodimer.</text>
</comment>
<dbReference type="PANTHER" id="PTHR43110">
    <property type="entry name" value="THIOL PEROXIDASE"/>
    <property type="match status" value="1"/>
</dbReference>
<organism evidence="8">
    <name type="scientific">Thermodesulfobacterium geofontis</name>
    <dbReference type="NCBI Taxonomy" id="1295609"/>
    <lineage>
        <taxon>Bacteria</taxon>
        <taxon>Pseudomonadati</taxon>
        <taxon>Thermodesulfobacteriota</taxon>
        <taxon>Thermodesulfobacteria</taxon>
        <taxon>Thermodesulfobacteriales</taxon>
        <taxon>Thermodesulfobacteriaceae</taxon>
        <taxon>Thermodesulfobacterium</taxon>
    </lineage>
</organism>
<dbReference type="InterPro" id="IPR013766">
    <property type="entry name" value="Thioredoxin_domain"/>
</dbReference>
<reference evidence="8" key="1">
    <citation type="journal article" date="2020" name="mSystems">
        <title>Genome- and Community-Level Interaction Insights into Carbon Utilization and Element Cycling Functions of Hydrothermarchaeota in Hydrothermal Sediment.</title>
        <authorList>
            <person name="Zhou Z."/>
            <person name="Liu Y."/>
            <person name="Xu W."/>
            <person name="Pan J."/>
            <person name="Luo Z.H."/>
            <person name="Li M."/>
        </authorList>
    </citation>
    <scope>NUCLEOTIDE SEQUENCE [LARGE SCALE GENOMIC DNA]</scope>
    <source>
        <strain evidence="8">SpSt-106</strain>
    </source>
</reference>
<proteinExistence type="inferred from homology"/>
<evidence type="ECO:0000256" key="2">
    <source>
        <dbReference type="ARBA" id="ARBA00022862"/>
    </source>
</evidence>
<name>A0A7V5XF01_9BACT</name>
<comment type="function">
    <text evidence="6">Thiol-specific peroxidase that catalyzes the reduction of hydrogen peroxide and organic hydroperoxides to water and alcohols, respectively. Plays a role in cell protection against oxidative stress by detoxifying peroxides.</text>
</comment>
<dbReference type="CDD" id="cd03014">
    <property type="entry name" value="PRX_Atyp2cys"/>
    <property type="match status" value="1"/>
</dbReference>
<dbReference type="InterPro" id="IPR002065">
    <property type="entry name" value="TPX"/>
</dbReference>
<evidence type="ECO:0000256" key="4">
    <source>
        <dbReference type="ARBA" id="ARBA00023157"/>
    </source>
</evidence>
<evidence type="ECO:0000256" key="3">
    <source>
        <dbReference type="ARBA" id="ARBA00023002"/>
    </source>
</evidence>
<gene>
    <name evidence="6" type="primary">tpx</name>
    <name evidence="8" type="ORF">ENM15_00100</name>
</gene>
<protein>
    <recommendedName>
        <fullName evidence="6">Thiol peroxidase</fullName>
        <shortName evidence="6">Tpx</shortName>
        <ecNumber evidence="6">1.11.1.24</ecNumber>
    </recommendedName>
    <alternativeName>
        <fullName evidence="6">Peroxiredoxin tpx</fullName>
        <shortName evidence="6">Prx</shortName>
    </alternativeName>
    <alternativeName>
        <fullName evidence="6">Thioredoxin peroxidase</fullName>
    </alternativeName>
    <alternativeName>
        <fullName evidence="6">Thioredoxin-dependent peroxiredoxin</fullName>
    </alternativeName>
</protein>
<keyword evidence="2 6" id="KW-0049">Antioxidant</keyword>
<dbReference type="GO" id="GO:0008379">
    <property type="term" value="F:thioredoxin peroxidase activity"/>
    <property type="evidence" value="ECO:0007669"/>
    <property type="project" value="UniProtKB-UniRule"/>
</dbReference>
<dbReference type="SUPFAM" id="SSF52833">
    <property type="entry name" value="Thioredoxin-like"/>
    <property type="match status" value="1"/>
</dbReference>
<feature type="domain" description="Thioredoxin" evidence="7">
    <location>
        <begin position="19"/>
        <end position="168"/>
    </location>
</feature>
<dbReference type="EMBL" id="DRWR01000001">
    <property type="protein sequence ID" value="HHQ15222.1"/>
    <property type="molecule type" value="Genomic_DNA"/>
</dbReference>
<comment type="caution">
    <text evidence="6">Lacks conserved residue(s) required for the propagation of feature annotation.</text>
</comment>
<evidence type="ECO:0000313" key="8">
    <source>
        <dbReference type="EMBL" id="HHQ15222.1"/>
    </source>
</evidence>
<dbReference type="PROSITE" id="PS01265">
    <property type="entry name" value="TPX"/>
    <property type="match status" value="1"/>
</dbReference>
<evidence type="ECO:0000259" key="7">
    <source>
        <dbReference type="PROSITE" id="PS51352"/>
    </source>
</evidence>
<evidence type="ECO:0000256" key="5">
    <source>
        <dbReference type="ARBA" id="ARBA00023284"/>
    </source>
</evidence>
<sequence>MARIVTFQGNPLTLVGNEVKVGDKAPDFVVLDSNLKEVRLKDFPGKIKLISVTPSLDTPVCDMQARRFNEAAAKLPDDVVIMNISMDLPFAIARFCTSAGIDRVKVLSDHKDGSFGNAYGVLIKELRLLARSVFIIDRDDKIKYIEVVPEITNHPDYEKAIEAVKSLL</sequence>
<keyword evidence="1 6" id="KW-0575">Peroxidase</keyword>
<comment type="caution">
    <text evidence="8">The sequence shown here is derived from an EMBL/GenBank/DDBJ whole genome shotgun (WGS) entry which is preliminary data.</text>
</comment>
<dbReference type="PROSITE" id="PS51352">
    <property type="entry name" value="THIOREDOXIN_2"/>
    <property type="match status" value="1"/>
</dbReference>
<dbReference type="HAMAP" id="MF_00269">
    <property type="entry name" value="Tpx"/>
    <property type="match status" value="1"/>
</dbReference>
<dbReference type="EC" id="1.11.1.24" evidence="6"/>
<dbReference type="AlphaFoldDB" id="A0A7V5XF01"/>
<accession>A0A7V5XF01</accession>
<dbReference type="InterPro" id="IPR013740">
    <property type="entry name" value="Redoxin"/>
</dbReference>
<dbReference type="InterPro" id="IPR050455">
    <property type="entry name" value="Tpx_Peroxidase_subfamily"/>
</dbReference>
<evidence type="ECO:0000256" key="6">
    <source>
        <dbReference type="HAMAP-Rule" id="MF_00269"/>
    </source>
</evidence>
<dbReference type="PANTHER" id="PTHR43110:SF1">
    <property type="entry name" value="THIOL PEROXIDASE"/>
    <property type="match status" value="1"/>
</dbReference>
<comment type="similarity">
    <text evidence="6">Belongs to the peroxiredoxin family. Tpx subfamily.</text>
</comment>
<dbReference type="Gene3D" id="3.40.30.10">
    <property type="entry name" value="Glutaredoxin"/>
    <property type="match status" value="1"/>
</dbReference>
<evidence type="ECO:0000256" key="1">
    <source>
        <dbReference type="ARBA" id="ARBA00022559"/>
    </source>
</evidence>